<dbReference type="eggNOG" id="COG1216">
    <property type="taxonomic scope" value="Bacteria"/>
</dbReference>
<accession>V5FEF6</accession>
<keyword evidence="3" id="KW-1185">Reference proteome</keyword>
<evidence type="ECO:0000259" key="1">
    <source>
        <dbReference type="Pfam" id="PF04765"/>
    </source>
</evidence>
<dbReference type="PANTHER" id="PTHR12956">
    <property type="entry name" value="ALKALINE CERAMIDASE-RELATED"/>
    <property type="match status" value="1"/>
</dbReference>
<dbReference type="EMBL" id="BAUJ01000032">
    <property type="protein sequence ID" value="GAD90058.1"/>
    <property type="molecule type" value="Genomic_DNA"/>
</dbReference>
<dbReference type="Proteomes" id="UP000017800">
    <property type="component" value="Unassembled WGS sequence"/>
</dbReference>
<name>V5FEF6_9VIBR</name>
<reference evidence="2 3" key="1">
    <citation type="submission" date="2013-10" db="EMBL/GenBank/DDBJ databases">
        <authorList>
            <person name="Ichikawa N."/>
            <person name="Kimura A."/>
            <person name="Ohji S."/>
            <person name="Hosoyama A."/>
            <person name="Fujita N."/>
        </authorList>
    </citation>
    <scope>NUCLEOTIDE SEQUENCE [LARGE SCALE GENOMIC DNA]</scope>
    <source>
        <strain evidence="2 3">NBRC 102217</strain>
    </source>
</reference>
<dbReference type="PANTHER" id="PTHR12956:SF17">
    <property type="entry name" value="OS01G0749100 PROTEIN"/>
    <property type="match status" value="1"/>
</dbReference>
<gene>
    <name evidence="2" type="ORF">VHA01S_032_00080</name>
</gene>
<evidence type="ECO:0000313" key="3">
    <source>
        <dbReference type="Proteomes" id="UP000017800"/>
    </source>
</evidence>
<feature type="domain" description="TOD1/MUCI70 glycosyltransferase-like" evidence="1">
    <location>
        <begin position="1"/>
        <end position="191"/>
    </location>
</feature>
<reference evidence="2 3" key="2">
    <citation type="submission" date="2013-11" db="EMBL/GenBank/DDBJ databases">
        <title>Whole genome shotgun sequence of Vibrio halioticoli NBRC 102217.</title>
        <authorList>
            <person name="Isaki S."/>
            <person name="Kimura A."/>
            <person name="Ohji S."/>
            <person name="Hosoyama A."/>
            <person name="Fujita N."/>
            <person name="Hashimoto M."/>
            <person name="Hosoyama Y."/>
            <person name="Yamazoe A."/>
        </authorList>
    </citation>
    <scope>NUCLEOTIDE SEQUENCE [LARGE SCALE GENOMIC DNA]</scope>
    <source>
        <strain evidence="2 3">NBRC 102217</strain>
    </source>
</reference>
<organism evidence="2 3">
    <name type="scientific">Vibrio halioticoli NBRC 102217</name>
    <dbReference type="NCBI Taxonomy" id="1219072"/>
    <lineage>
        <taxon>Bacteria</taxon>
        <taxon>Pseudomonadati</taxon>
        <taxon>Pseudomonadota</taxon>
        <taxon>Gammaproteobacteria</taxon>
        <taxon>Vibrionales</taxon>
        <taxon>Vibrionaceae</taxon>
        <taxon>Vibrio</taxon>
    </lineage>
</organism>
<dbReference type="Pfam" id="PF04765">
    <property type="entry name" value="TOD1_MUCI70"/>
    <property type="match status" value="1"/>
</dbReference>
<dbReference type="OrthoDB" id="396512at2"/>
<protein>
    <recommendedName>
        <fullName evidence="1">TOD1/MUCI70 glycosyltransferase-like domain-containing protein</fullName>
    </recommendedName>
</protein>
<dbReference type="InterPro" id="IPR048354">
    <property type="entry name" value="TOD1_MUCI70_glycTrfase_dom"/>
</dbReference>
<evidence type="ECO:0000313" key="2">
    <source>
        <dbReference type="EMBL" id="GAD90058.1"/>
    </source>
</evidence>
<dbReference type="InterPro" id="IPR006852">
    <property type="entry name" value="TOD1_MUCI70"/>
</dbReference>
<dbReference type="AlphaFoldDB" id="V5FEF6"/>
<comment type="caution">
    <text evidence="2">The sequence shown here is derived from an EMBL/GenBank/DDBJ whole genome shotgun (WGS) entry which is preliminary data.</text>
</comment>
<dbReference type="RefSeq" id="WP_023404411.1">
    <property type="nucleotide sequence ID" value="NZ_BAUJ01000032.1"/>
</dbReference>
<sequence>MSQNKYLVYTCIFGNYDNLQEISQKSDSIDYICITDDLNLTSNTWNIKYVELSRKPNEANREYKMLPHKFFPMYESSIYVDGNISIQQDLIDFFKDKDTILSISPHSLRNCIYKEAKACIKENKLSEEVVLNLIEYLKSEDYPKNNGLFENNILFRRNTYKLNLVMEDWFDLFCNGIQRDQLTLCYLLYKQDLCVKRMDHGPRYSHKFFKLHLHKSECNLNVIKRVYLISRMRIKVGLLYKVIFEIFEIFIKFKNIIFNVRS</sequence>
<proteinExistence type="predicted"/>